<evidence type="ECO:0000313" key="3">
    <source>
        <dbReference type="Proteomes" id="UP001589797"/>
    </source>
</evidence>
<protein>
    <submittedName>
        <fullName evidence="2">DinB family protein</fullName>
    </submittedName>
</protein>
<keyword evidence="3" id="KW-1185">Reference proteome</keyword>
<dbReference type="Proteomes" id="UP001589797">
    <property type="component" value="Unassembled WGS sequence"/>
</dbReference>
<evidence type="ECO:0000259" key="1">
    <source>
        <dbReference type="Pfam" id="PF12867"/>
    </source>
</evidence>
<dbReference type="InterPro" id="IPR024775">
    <property type="entry name" value="DinB-like"/>
</dbReference>
<dbReference type="RefSeq" id="WP_382385623.1">
    <property type="nucleotide sequence ID" value="NZ_JBHLWI010000001.1"/>
</dbReference>
<sequence length="172" mass="19820">MNELLIPQEGEYNPYYETYINWVKGKDLPKILLSQIEEVRIFFEKMGEEKSKLAYAEGKWSAKEVLGHITDTDRVMAYRALSIARGEQASLPGFDQDAYVQKALFNEVPLVRLLEEFEMTRYALVSMLRNIPESTYVNFGVANNVPVTVRALFNIIAGHTIHHMNILSERYV</sequence>
<dbReference type="SUPFAM" id="SSF109854">
    <property type="entry name" value="DinB/YfiT-like putative metalloenzymes"/>
    <property type="match status" value="1"/>
</dbReference>
<name>A0ABV6FMT0_9BACT</name>
<proteinExistence type="predicted"/>
<dbReference type="Gene3D" id="1.20.120.450">
    <property type="entry name" value="dinb family like domain"/>
    <property type="match status" value="1"/>
</dbReference>
<organism evidence="2 3">
    <name type="scientific">Fontibacter flavus</name>
    <dbReference type="NCBI Taxonomy" id="654838"/>
    <lineage>
        <taxon>Bacteria</taxon>
        <taxon>Pseudomonadati</taxon>
        <taxon>Bacteroidota</taxon>
        <taxon>Cytophagia</taxon>
        <taxon>Cytophagales</taxon>
        <taxon>Cyclobacteriaceae</taxon>
        <taxon>Fontibacter</taxon>
    </lineage>
</organism>
<feature type="domain" description="DinB-like" evidence="1">
    <location>
        <begin position="37"/>
        <end position="166"/>
    </location>
</feature>
<comment type="caution">
    <text evidence="2">The sequence shown here is derived from an EMBL/GenBank/DDBJ whole genome shotgun (WGS) entry which is preliminary data.</text>
</comment>
<evidence type="ECO:0000313" key="2">
    <source>
        <dbReference type="EMBL" id="MFC0261169.1"/>
    </source>
</evidence>
<reference evidence="2 3" key="1">
    <citation type="submission" date="2024-09" db="EMBL/GenBank/DDBJ databases">
        <authorList>
            <person name="Sun Q."/>
            <person name="Mori K."/>
        </authorList>
    </citation>
    <scope>NUCLEOTIDE SEQUENCE [LARGE SCALE GENOMIC DNA]</scope>
    <source>
        <strain evidence="2 3">CCM 7650</strain>
    </source>
</reference>
<dbReference type="EMBL" id="JBHLWI010000001">
    <property type="protein sequence ID" value="MFC0261169.1"/>
    <property type="molecule type" value="Genomic_DNA"/>
</dbReference>
<gene>
    <name evidence="2" type="ORF">ACFFIP_00645</name>
</gene>
<dbReference type="Pfam" id="PF12867">
    <property type="entry name" value="DinB_2"/>
    <property type="match status" value="1"/>
</dbReference>
<accession>A0ABV6FMT0</accession>
<dbReference type="InterPro" id="IPR034660">
    <property type="entry name" value="DinB/YfiT-like"/>
</dbReference>